<evidence type="ECO:0008006" key="4">
    <source>
        <dbReference type="Google" id="ProtNLM"/>
    </source>
</evidence>
<dbReference type="PANTHER" id="PTHR42970">
    <property type="entry name" value="PECTATE LYASE C-RELATED"/>
    <property type="match status" value="1"/>
</dbReference>
<dbReference type="GO" id="GO:0046872">
    <property type="term" value="F:metal ion binding"/>
    <property type="evidence" value="ECO:0007669"/>
    <property type="project" value="UniProtKB-KW"/>
</dbReference>
<dbReference type="InterPro" id="IPR052063">
    <property type="entry name" value="Polysaccharide_Lyase_1"/>
</dbReference>
<gene>
    <name evidence="3" type="ORF">EZS27_000979</name>
</gene>
<proteinExistence type="predicted"/>
<keyword evidence="1" id="KW-0479">Metal-binding</keyword>
<evidence type="ECO:0000256" key="1">
    <source>
        <dbReference type="ARBA" id="ARBA00022723"/>
    </source>
</evidence>
<dbReference type="InterPro" id="IPR012334">
    <property type="entry name" value="Pectin_lyas_fold"/>
</dbReference>
<evidence type="ECO:0000256" key="2">
    <source>
        <dbReference type="ARBA" id="ARBA00023180"/>
    </source>
</evidence>
<dbReference type="Gene3D" id="2.160.20.10">
    <property type="entry name" value="Single-stranded right-handed beta-helix, Pectin lyase-like"/>
    <property type="match status" value="1"/>
</dbReference>
<keyword evidence="2" id="KW-0325">Glycoprotein</keyword>
<organism evidence="3">
    <name type="scientific">termite gut metagenome</name>
    <dbReference type="NCBI Taxonomy" id="433724"/>
    <lineage>
        <taxon>unclassified sequences</taxon>
        <taxon>metagenomes</taxon>
        <taxon>organismal metagenomes</taxon>
    </lineage>
</organism>
<dbReference type="InterPro" id="IPR011050">
    <property type="entry name" value="Pectin_lyase_fold/virulence"/>
</dbReference>
<accession>A0A5J4T0L4</accession>
<dbReference type="PANTHER" id="PTHR42970:SF1">
    <property type="entry name" value="PECTATE LYASE C-RELATED"/>
    <property type="match status" value="1"/>
</dbReference>
<comment type="caution">
    <text evidence="3">The sequence shown here is derived from an EMBL/GenBank/DDBJ whole genome shotgun (WGS) entry which is preliminary data.</text>
</comment>
<dbReference type="AlphaFoldDB" id="A0A5J4T0L4"/>
<evidence type="ECO:0000313" key="3">
    <source>
        <dbReference type="EMBL" id="KAA6351708.1"/>
    </source>
</evidence>
<protein>
    <recommendedName>
        <fullName evidence="4">Polysaccharide lyase</fullName>
    </recommendedName>
</protein>
<reference evidence="3" key="1">
    <citation type="submission" date="2019-03" db="EMBL/GenBank/DDBJ databases">
        <title>Single cell metagenomics reveals metabolic interactions within the superorganism composed of flagellate Streblomastix strix and complex community of Bacteroidetes bacteria on its surface.</title>
        <authorList>
            <person name="Treitli S.C."/>
            <person name="Kolisko M."/>
            <person name="Husnik F."/>
            <person name="Keeling P."/>
            <person name="Hampl V."/>
        </authorList>
    </citation>
    <scope>NUCLEOTIDE SEQUENCE</scope>
    <source>
        <strain evidence="3">STM</strain>
    </source>
</reference>
<dbReference type="EMBL" id="SNRY01000010">
    <property type="protein sequence ID" value="KAA6351708.1"/>
    <property type="molecule type" value="Genomic_DNA"/>
</dbReference>
<sequence length="557" mass="61338">MKKVLFVFVMAVCALPLAAQYPVIPDSVKERADRQQTEITRKSDLAWEKALPAVLQEIAHGRPYKPWASKPEDLLKNTIPAFPGAEGGGAFTAGGRGGKVIVVTSLEDEGTGTLREACETGGARIIVFNVSGIIRLKSPINVRAPYITIAGQTAPGDGICVTGASFLIDTHDVVIRHMRFRRGEQDVAFRDDALGGNGVGNIIFDHCSGSWGLDENISMYRHVYNRKANGYGQKLPTVNITIQNSIFSEALDTYNHAFGGTIGGHNSMFCRNLFASNISRNSSVGMDGDFNFVNNIIFNWWNRSVDGGDDKSLYNIINNYYKPGPVTPMDKPVSYRIIKPEASRDKNKPDVYGLAYVNGNIVHGNDKVTKDNWAGGVQINDKPGTSGHESKVRVNEPFKMPPVTIMNAKEAYNFVLANAGANFPKRDEVDKRVIKTVVTGKAIYVENAPEFKSSYVNRRLPADSYKKGIITDIRQVGGLPEYKGTPYTDSDKDGMPDAWEKKYGLNPDDPKDAVKDCNGDGYTNIEKYINGIDPTRKVDWTDLKNNHDTLTGRKSLL</sequence>
<name>A0A5J4T0L4_9ZZZZ</name>
<dbReference type="SUPFAM" id="SSF51126">
    <property type="entry name" value="Pectin lyase-like"/>
    <property type="match status" value="1"/>
</dbReference>